<evidence type="ECO:0000256" key="5">
    <source>
        <dbReference type="ARBA" id="ARBA00022989"/>
    </source>
</evidence>
<proteinExistence type="inferred from homology"/>
<evidence type="ECO:0000256" key="6">
    <source>
        <dbReference type="ARBA" id="ARBA00023136"/>
    </source>
</evidence>
<dbReference type="PANTHER" id="PTHR30576:SF0">
    <property type="entry name" value="UNDECAPRENYL-PHOSPHATE N-ACETYLGALACTOSAMINYL 1-PHOSPHATE TRANSFERASE-RELATED"/>
    <property type="match status" value="1"/>
</dbReference>
<keyword evidence="10" id="KW-1185">Reference proteome</keyword>
<sequence length="445" mass="49730">MTVFSRPLTFLWNRGFRMLGALDAIALFVLMGVISFVRFGFGFDWDTYPLTHYAVGFSIATAIHLTVNYFAGLYEREPRLGRKAWFPKAFVATAIGVGVQGLAFVALDRYLMPRLNLAVFLLLASFVLAGNRALSRRLAVRRQGPPRVVLTGEPAAIDLAAAHLAESDRNAVVVDRVVRPHRLTDSVVAHDATDVLLLDVTAFGSIYPEPLNSLELAGVGFLQRVSARETLLGLKSVREIGGMPFVALRGHTVPTHKVRLKRIFDLVLTVAFSPIWITLIALLALYVRVFAGGPVLYRQKRVGRDGANFDCIKFRTMVHNAEEDGRARLATLDDDRIVPALRWMRAMRADELPQLWNVLKGEMSLVGPRPERPELVSAIEERVPGYVRRSELPPGLTGLAQVQGRYGTDAEFKLGYDIQYLVNWSLVLDVQILFRTIWVVLSRRV</sequence>
<keyword evidence="5 7" id="KW-1133">Transmembrane helix</keyword>
<feature type="transmembrane region" description="Helical" evidence="7">
    <location>
        <begin position="53"/>
        <end position="73"/>
    </location>
</feature>
<organism evidence="9 10">
    <name type="scientific">Ilumatobacter coccineus (strain NBRC 103263 / KCTC 29153 / YM16-304)</name>
    <dbReference type="NCBI Taxonomy" id="1313172"/>
    <lineage>
        <taxon>Bacteria</taxon>
        <taxon>Bacillati</taxon>
        <taxon>Actinomycetota</taxon>
        <taxon>Acidimicrobiia</taxon>
        <taxon>Acidimicrobiales</taxon>
        <taxon>Ilumatobacteraceae</taxon>
        <taxon>Ilumatobacter</taxon>
    </lineage>
</organism>
<evidence type="ECO:0000256" key="1">
    <source>
        <dbReference type="ARBA" id="ARBA00004141"/>
    </source>
</evidence>
<reference evidence="9 10" key="1">
    <citation type="journal article" date="2013" name="Int. J. Syst. Evol. Microbiol.">
        <title>Ilumatobacter nonamiense sp. nov. and Ilumatobacter coccineum sp. nov., isolated from seashore sand.</title>
        <authorList>
            <person name="Matsumoto A."/>
            <person name="Kasai H."/>
            <person name="Matsuo Y."/>
            <person name="Shizuri Y."/>
            <person name="Ichikawa N."/>
            <person name="Fujita N."/>
            <person name="Omura S."/>
            <person name="Takahashi Y."/>
        </authorList>
    </citation>
    <scope>NUCLEOTIDE SEQUENCE [LARGE SCALE GENOMIC DNA]</scope>
    <source>
        <strain evidence="10">NBRC 103263 / KCTC 29153 / YM16-304</strain>
    </source>
</reference>
<protein>
    <submittedName>
        <fullName evidence="9">Putative undecaprenyl-phosphate glycosylphosphotransferase</fullName>
        <ecNumber evidence="9">2.7.8.-</ecNumber>
    </submittedName>
</protein>
<comment type="similarity">
    <text evidence="2">Belongs to the bacterial sugar transferase family.</text>
</comment>
<feature type="transmembrane region" description="Helical" evidence="7">
    <location>
        <begin position="21"/>
        <end position="41"/>
    </location>
</feature>
<evidence type="ECO:0000256" key="2">
    <source>
        <dbReference type="ARBA" id="ARBA00006464"/>
    </source>
</evidence>
<feature type="transmembrane region" description="Helical" evidence="7">
    <location>
        <begin position="85"/>
        <end position="107"/>
    </location>
</feature>
<gene>
    <name evidence="9" type="ORF">YM304_30000</name>
</gene>
<accession>A0A6C7E6G9</accession>
<dbReference type="Proteomes" id="UP000011863">
    <property type="component" value="Chromosome"/>
</dbReference>
<dbReference type="NCBIfam" id="TIGR03025">
    <property type="entry name" value="EPS_sugtrans"/>
    <property type="match status" value="1"/>
</dbReference>
<evidence type="ECO:0000256" key="7">
    <source>
        <dbReference type="SAM" id="Phobius"/>
    </source>
</evidence>
<dbReference type="GO" id="GO:0016780">
    <property type="term" value="F:phosphotransferase activity, for other substituted phosphate groups"/>
    <property type="evidence" value="ECO:0007669"/>
    <property type="project" value="TreeGrafter"/>
</dbReference>
<comment type="subcellular location">
    <subcellularLocation>
        <location evidence="1">Membrane</location>
        <topology evidence="1">Multi-pass membrane protein</topology>
    </subcellularLocation>
</comment>
<evidence type="ECO:0000313" key="9">
    <source>
        <dbReference type="EMBL" id="BAN03314.1"/>
    </source>
</evidence>
<dbReference type="PANTHER" id="PTHR30576">
    <property type="entry name" value="COLANIC BIOSYNTHESIS UDP-GLUCOSE LIPID CARRIER TRANSFERASE"/>
    <property type="match status" value="1"/>
</dbReference>
<dbReference type="GO" id="GO:0016020">
    <property type="term" value="C:membrane"/>
    <property type="evidence" value="ECO:0007669"/>
    <property type="project" value="UniProtKB-SubCell"/>
</dbReference>
<keyword evidence="6 7" id="KW-0472">Membrane</keyword>
<evidence type="ECO:0000259" key="8">
    <source>
        <dbReference type="Pfam" id="PF02397"/>
    </source>
</evidence>
<feature type="transmembrane region" description="Helical" evidence="7">
    <location>
        <begin position="266"/>
        <end position="287"/>
    </location>
</feature>
<feature type="transmembrane region" description="Helical" evidence="7">
    <location>
        <begin position="113"/>
        <end position="134"/>
    </location>
</feature>
<feature type="domain" description="Bacterial sugar transferase" evidence="8">
    <location>
        <begin position="261"/>
        <end position="441"/>
    </location>
</feature>
<keyword evidence="3 9" id="KW-0808">Transferase</keyword>
<dbReference type="InterPro" id="IPR003362">
    <property type="entry name" value="Bact_transf"/>
</dbReference>
<dbReference type="AlphaFoldDB" id="A0A6C7E6G9"/>
<evidence type="ECO:0000256" key="3">
    <source>
        <dbReference type="ARBA" id="ARBA00022679"/>
    </source>
</evidence>
<name>A0A6C7E6G9_ILUCY</name>
<dbReference type="KEGG" id="aym:YM304_30000"/>
<evidence type="ECO:0000256" key="4">
    <source>
        <dbReference type="ARBA" id="ARBA00022692"/>
    </source>
</evidence>
<dbReference type="EMBL" id="AP012057">
    <property type="protein sequence ID" value="BAN03314.1"/>
    <property type="molecule type" value="Genomic_DNA"/>
</dbReference>
<keyword evidence="4 7" id="KW-0812">Transmembrane</keyword>
<dbReference type="Pfam" id="PF02397">
    <property type="entry name" value="Bac_transf"/>
    <property type="match status" value="1"/>
</dbReference>
<dbReference type="EC" id="2.7.8.-" evidence="9"/>
<dbReference type="InterPro" id="IPR017475">
    <property type="entry name" value="EPS_sugar_tfrase"/>
</dbReference>
<evidence type="ECO:0000313" key="10">
    <source>
        <dbReference type="Proteomes" id="UP000011863"/>
    </source>
</evidence>